<dbReference type="AlphaFoldDB" id="A0A1G8F3Q0"/>
<evidence type="ECO:0000313" key="2">
    <source>
        <dbReference type="Proteomes" id="UP000198956"/>
    </source>
</evidence>
<reference evidence="1 2" key="1">
    <citation type="submission" date="2016-10" db="EMBL/GenBank/DDBJ databases">
        <authorList>
            <person name="de Groot N.N."/>
        </authorList>
    </citation>
    <scope>NUCLEOTIDE SEQUENCE [LARGE SCALE GENOMIC DNA]</scope>
    <source>
        <strain evidence="1 2">L 420-91</strain>
    </source>
</reference>
<name>A0A1G8F3Q0_ANETH</name>
<gene>
    <name evidence="1" type="ORF">SAMN04489735_105513</name>
</gene>
<dbReference type="Proteomes" id="UP000198956">
    <property type="component" value="Unassembled WGS sequence"/>
</dbReference>
<evidence type="ECO:0000313" key="1">
    <source>
        <dbReference type="EMBL" id="SDH76707.1"/>
    </source>
</evidence>
<accession>A0A1G8F3Q0</accession>
<dbReference type="EMBL" id="FNDE01000055">
    <property type="protein sequence ID" value="SDH76707.1"/>
    <property type="molecule type" value="Genomic_DNA"/>
</dbReference>
<dbReference type="RefSeq" id="WP_327876858.1">
    <property type="nucleotide sequence ID" value="NZ_JBCNFH010000132.1"/>
</dbReference>
<protein>
    <submittedName>
        <fullName evidence="1">Transposase</fullName>
    </submittedName>
</protein>
<organism evidence="1 2">
    <name type="scientific">Aneurinibacillus thermoaerophilus</name>
    <dbReference type="NCBI Taxonomy" id="143495"/>
    <lineage>
        <taxon>Bacteria</taxon>
        <taxon>Bacillati</taxon>
        <taxon>Bacillota</taxon>
        <taxon>Bacilli</taxon>
        <taxon>Bacillales</taxon>
        <taxon>Paenibacillaceae</taxon>
        <taxon>Aneurinibacillus group</taxon>
        <taxon>Aneurinibacillus</taxon>
    </lineage>
</organism>
<sequence>MYSIRQGHLFSLQDLLDLEPTERYTAIFEGINIMPLLKIVSKKVCEGAPQSLNIIQR</sequence>
<proteinExistence type="predicted"/>